<evidence type="ECO:0000313" key="2">
    <source>
        <dbReference type="EMBL" id="KAL0633676.1"/>
    </source>
</evidence>
<accession>A0ABR3GCW6</accession>
<keyword evidence="3" id="KW-1185">Reference proteome</keyword>
<organism evidence="2 3">
    <name type="scientific">Discina gigas</name>
    <dbReference type="NCBI Taxonomy" id="1032678"/>
    <lineage>
        <taxon>Eukaryota</taxon>
        <taxon>Fungi</taxon>
        <taxon>Dikarya</taxon>
        <taxon>Ascomycota</taxon>
        <taxon>Pezizomycotina</taxon>
        <taxon>Pezizomycetes</taxon>
        <taxon>Pezizales</taxon>
        <taxon>Discinaceae</taxon>
        <taxon>Discina</taxon>
    </lineage>
</organism>
<dbReference type="Pfam" id="PF14441">
    <property type="entry name" value="OTT_1508_deam"/>
    <property type="match status" value="1"/>
</dbReference>
<gene>
    <name evidence="2" type="ORF">Q9L58_007399</name>
</gene>
<evidence type="ECO:0000313" key="3">
    <source>
        <dbReference type="Proteomes" id="UP001447188"/>
    </source>
</evidence>
<evidence type="ECO:0000256" key="1">
    <source>
        <dbReference type="SAM" id="MobiDB-lite"/>
    </source>
</evidence>
<comment type="caution">
    <text evidence="2">The sequence shown here is derived from an EMBL/GenBank/DDBJ whole genome shotgun (WGS) entry which is preliminary data.</text>
</comment>
<dbReference type="InterPro" id="IPR027796">
    <property type="entry name" value="OTT_1508_deam-like"/>
</dbReference>
<dbReference type="Proteomes" id="UP001447188">
    <property type="component" value="Unassembled WGS sequence"/>
</dbReference>
<evidence type="ECO:0008006" key="4">
    <source>
        <dbReference type="Google" id="ProtNLM"/>
    </source>
</evidence>
<name>A0ABR3GCW6_9PEZI</name>
<proteinExistence type="predicted"/>
<reference evidence="2 3" key="1">
    <citation type="submission" date="2024-02" db="EMBL/GenBank/DDBJ databases">
        <title>Discinaceae phylogenomics.</title>
        <authorList>
            <person name="Dirks A.C."/>
            <person name="James T.Y."/>
        </authorList>
    </citation>
    <scope>NUCLEOTIDE SEQUENCE [LARGE SCALE GENOMIC DNA]</scope>
    <source>
        <strain evidence="2 3">ACD0624</strain>
    </source>
</reference>
<sequence length="363" mass="40468">MADPSTVPFAEKVFALSKVIHTVEFWNEIAAPIPTTSRNISAYSMTSRSSLLLSPRPMSQQLPSSVVKRNQGFGYLSSENPSVISKTSGMKYVHDQKEEVHQYFKQRLGDWYRIRGRFFMSNLVSLEVGGCVGDQLSLLIELAHITGSFNPVTAVFPDLELAKRIRLLGDYFGAVTRIVKFFDTIRPTPPVKITFIEQTSFPADFLLVMNQYAAEKRLPQVDYPALTRACPRHTPFVIGGKPDQFKTQCVYAECTLAVYLTKLGHSWEHIEIGCSKGSCWLCEMYFTNYCSVLKFHVSNVHGKLLPGWTIPAGGDQGSKEHIPALIDDGTQEVLHRAHNSKKSDSEPRSGRESNGENGVSASV</sequence>
<feature type="compositionally biased region" description="Basic and acidic residues" evidence="1">
    <location>
        <begin position="341"/>
        <end position="354"/>
    </location>
</feature>
<dbReference type="EMBL" id="JBBBZM010000117">
    <property type="protein sequence ID" value="KAL0633676.1"/>
    <property type="molecule type" value="Genomic_DNA"/>
</dbReference>
<feature type="region of interest" description="Disordered" evidence="1">
    <location>
        <begin position="333"/>
        <end position="363"/>
    </location>
</feature>
<protein>
    <recommendedName>
        <fullName evidence="4">C2H2-type domain-containing protein</fullName>
    </recommendedName>
</protein>